<accession>A0A5J4KPE4</accession>
<name>A0A5J4KPE4_9CHLR</name>
<evidence type="ECO:0000313" key="2">
    <source>
        <dbReference type="Proteomes" id="UP000326912"/>
    </source>
</evidence>
<dbReference type="Proteomes" id="UP000326912">
    <property type="component" value="Unassembled WGS sequence"/>
</dbReference>
<gene>
    <name evidence="1" type="ORF">KDW_31940</name>
</gene>
<sequence length="129" mass="14375">MPFLVVLSTTPAFSLATGKRHKTIAMWAGQMVSAVHRWLPNRDISVLGDGAYSCLALGLHCVKREVTLITPCEFDYAFHDALLPVEQRPKGSKPRIVGKRQPTLDQVLMDPTTVGKKKRFAGMGKERER</sequence>
<reference evidence="1 2" key="1">
    <citation type="submission" date="2019-10" db="EMBL/GenBank/DDBJ databases">
        <title>Dictyobacter vulcani sp. nov., within the class Ktedonobacteria, isolated from soil of volcanic Mt. Zao.</title>
        <authorList>
            <person name="Zheng Y."/>
            <person name="Wang C.M."/>
            <person name="Sakai Y."/>
            <person name="Abe K."/>
            <person name="Yokota A."/>
            <person name="Yabe S."/>
        </authorList>
    </citation>
    <scope>NUCLEOTIDE SEQUENCE [LARGE SCALE GENOMIC DNA]</scope>
    <source>
        <strain evidence="1 2">W12</strain>
    </source>
</reference>
<protein>
    <recommendedName>
        <fullName evidence="3">Transposase IS701-like DDE domain-containing protein</fullName>
    </recommendedName>
</protein>
<evidence type="ECO:0000313" key="1">
    <source>
        <dbReference type="EMBL" id="GER89032.1"/>
    </source>
</evidence>
<comment type="caution">
    <text evidence="1">The sequence shown here is derived from an EMBL/GenBank/DDBJ whole genome shotgun (WGS) entry which is preliminary data.</text>
</comment>
<dbReference type="AlphaFoldDB" id="A0A5J4KPE4"/>
<keyword evidence="2" id="KW-1185">Reference proteome</keyword>
<organism evidence="1 2">
    <name type="scientific">Dictyobacter vulcani</name>
    <dbReference type="NCBI Taxonomy" id="2607529"/>
    <lineage>
        <taxon>Bacteria</taxon>
        <taxon>Bacillati</taxon>
        <taxon>Chloroflexota</taxon>
        <taxon>Ktedonobacteria</taxon>
        <taxon>Ktedonobacterales</taxon>
        <taxon>Dictyobacteraceae</taxon>
        <taxon>Dictyobacter</taxon>
    </lineage>
</organism>
<dbReference type="EMBL" id="BKZW01000001">
    <property type="protein sequence ID" value="GER89032.1"/>
    <property type="molecule type" value="Genomic_DNA"/>
</dbReference>
<evidence type="ECO:0008006" key="3">
    <source>
        <dbReference type="Google" id="ProtNLM"/>
    </source>
</evidence>
<proteinExistence type="predicted"/>